<evidence type="ECO:0000259" key="5">
    <source>
        <dbReference type="Pfam" id="PF17766"/>
    </source>
</evidence>
<dbReference type="Pfam" id="PF00082">
    <property type="entry name" value="Peptidase_S8"/>
    <property type="match status" value="1"/>
</dbReference>
<evidence type="ECO:0000259" key="4">
    <source>
        <dbReference type="Pfam" id="PF00082"/>
    </source>
</evidence>
<dbReference type="GO" id="GO:0004252">
    <property type="term" value="F:serine-type endopeptidase activity"/>
    <property type="evidence" value="ECO:0007669"/>
    <property type="project" value="InterPro"/>
</dbReference>
<accession>A0A1D1Y7V9</accession>
<dbReference type="InterPro" id="IPR045051">
    <property type="entry name" value="SBT"/>
</dbReference>
<proteinExistence type="inferred from homology"/>
<dbReference type="Gene3D" id="2.60.40.2310">
    <property type="match status" value="1"/>
</dbReference>
<keyword evidence="2" id="KW-0732">Signal</keyword>
<dbReference type="InterPro" id="IPR041469">
    <property type="entry name" value="Subtilisin-like_FN3"/>
</dbReference>
<dbReference type="CDD" id="cd02120">
    <property type="entry name" value="PA_subtilisin_like"/>
    <property type="match status" value="1"/>
</dbReference>
<reference evidence="6" key="1">
    <citation type="submission" date="2015-07" db="EMBL/GenBank/DDBJ databases">
        <title>Transcriptome Assembly of Anthurium amnicola.</title>
        <authorList>
            <person name="Suzuki J."/>
        </authorList>
    </citation>
    <scope>NUCLEOTIDE SEQUENCE</scope>
</reference>
<keyword evidence="6" id="KW-0645">Protease</keyword>
<gene>
    <name evidence="6" type="primary">SDD1_23</name>
    <name evidence="6" type="ORF">g.92575</name>
</gene>
<dbReference type="Gene3D" id="3.40.50.200">
    <property type="entry name" value="Peptidase S8/S53 domain"/>
    <property type="match status" value="1"/>
</dbReference>
<feature type="domain" description="Subtilisin-like protease fibronectin type-III" evidence="5">
    <location>
        <begin position="262"/>
        <end position="368"/>
    </location>
</feature>
<comment type="similarity">
    <text evidence="1 3">Belongs to the peptidase S8 family.</text>
</comment>
<feature type="domain" description="Peptidase S8/S53" evidence="4">
    <location>
        <begin position="100"/>
        <end position="191"/>
    </location>
</feature>
<dbReference type="Pfam" id="PF17766">
    <property type="entry name" value="fn3_6"/>
    <property type="match status" value="1"/>
</dbReference>
<dbReference type="PROSITE" id="PS51892">
    <property type="entry name" value="SUBTILASE"/>
    <property type="match status" value="1"/>
</dbReference>
<keyword evidence="6" id="KW-0378">Hydrolase</keyword>
<dbReference type="AlphaFoldDB" id="A0A1D1Y7V9"/>
<evidence type="ECO:0000256" key="2">
    <source>
        <dbReference type="ARBA" id="ARBA00022729"/>
    </source>
</evidence>
<dbReference type="PANTHER" id="PTHR10795">
    <property type="entry name" value="PROPROTEIN CONVERTASE SUBTILISIN/KEXIN"/>
    <property type="match status" value="1"/>
</dbReference>
<dbReference type="SUPFAM" id="SSF52743">
    <property type="entry name" value="Subtilisin-like"/>
    <property type="match status" value="1"/>
</dbReference>
<evidence type="ECO:0000313" key="6">
    <source>
        <dbReference type="EMBL" id="JAT50714.1"/>
    </source>
</evidence>
<evidence type="ECO:0000256" key="3">
    <source>
        <dbReference type="PROSITE-ProRule" id="PRU01240"/>
    </source>
</evidence>
<name>A0A1D1Y7V9_9ARAE</name>
<protein>
    <submittedName>
        <fullName evidence="6">Subtilisin-like protease SDD1</fullName>
    </submittedName>
</protein>
<dbReference type="InterPro" id="IPR000209">
    <property type="entry name" value="Peptidase_S8/S53_dom"/>
</dbReference>
<organism evidence="6">
    <name type="scientific">Anthurium amnicola</name>
    <dbReference type="NCBI Taxonomy" id="1678845"/>
    <lineage>
        <taxon>Eukaryota</taxon>
        <taxon>Viridiplantae</taxon>
        <taxon>Streptophyta</taxon>
        <taxon>Embryophyta</taxon>
        <taxon>Tracheophyta</taxon>
        <taxon>Spermatophyta</taxon>
        <taxon>Magnoliopsida</taxon>
        <taxon>Liliopsida</taxon>
        <taxon>Araceae</taxon>
        <taxon>Pothoideae</taxon>
        <taxon>Potheae</taxon>
        <taxon>Anthurium</taxon>
    </lineage>
</organism>
<dbReference type="Gene3D" id="3.50.30.30">
    <property type="match status" value="1"/>
</dbReference>
<dbReference type="GO" id="GO:0006508">
    <property type="term" value="P:proteolysis"/>
    <property type="evidence" value="ECO:0007669"/>
    <property type="project" value="UniProtKB-KW"/>
</dbReference>
<comment type="caution">
    <text evidence="3">Lacks conserved residue(s) required for the propagation of feature annotation.</text>
</comment>
<sequence length="373" mass="39206">GDTDAQACRNLGRAVVTNKAVLCHTNQAGVIMRAGGAAMVLMNSQRRADTISAIPNVAKPAVAIDFCSSSKVVDYVRKTPNPTVTISTSATAFDGSHPFPAVAAFSARGPSTVNGGVMKPDILGPGVNILAADFSDNQGFKLKSGTSMSTPHLSGVAAILKSSHGTWSPARIKSALMTTADSRDRSGNNIADETGFAASLHAVGSGQVNPSKAINPGLVYDLDHDDYLRYLCGLDYTDDQVTMVNSGTAVVCATVGRTLPEDLNCPSIWVTLKLPPKGGAPATKTVTRKLTSLETGTYKLMLELLPPNSAHVEVTVAPRDQLVFATVGQTREYKVTFTVRDGGRLGVVRGRLRWVSSSPTREVASPLLLTIVA</sequence>
<dbReference type="EMBL" id="GDJX01017222">
    <property type="protein sequence ID" value="JAT50714.1"/>
    <property type="molecule type" value="Transcribed_RNA"/>
</dbReference>
<evidence type="ECO:0000256" key="1">
    <source>
        <dbReference type="ARBA" id="ARBA00011073"/>
    </source>
</evidence>
<dbReference type="InterPro" id="IPR036852">
    <property type="entry name" value="Peptidase_S8/S53_dom_sf"/>
</dbReference>
<feature type="non-terminal residue" evidence="6">
    <location>
        <position position="1"/>
    </location>
</feature>